<protein>
    <recommendedName>
        <fullName evidence="4">protein disulfide-isomerase</fullName>
        <ecNumber evidence="4">5.3.4.1</ecNumber>
    </recommendedName>
</protein>
<evidence type="ECO:0000259" key="8">
    <source>
        <dbReference type="PROSITE" id="PS51352"/>
    </source>
</evidence>
<dbReference type="GO" id="GO:0006457">
    <property type="term" value="P:protein folding"/>
    <property type="evidence" value="ECO:0007669"/>
    <property type="project" value="TreeGrafter"/>
</dbReference>
<keyword evidence="7" id="KW-0676">Redox-active center</keyword>
<reference evidence="10" key="1">
    <citation type="submission" date="2016-11" db="UniProtKB">
        <authorList>
            <consortium name="WormBaseParasite"/>
        </authorList>
    </citation>
    <scope>IDENTIFICATION</scope>
</reference>
<organism evidence="9 10">
    <name type="scientific">Macrostomum lignano</name>
    <dbReference type="NCBI Taxonomy" id="282301"/>
    <lineage>
        <taxon>Eukaryota</taxon>
        <taxon>Metazoa</taxon>
        <taxon>Spiralia</taxon>
        <taxon>Lophotrochozoa</taxon>
        <taxon>Platyhelminthes</taxon>
        <taxon>Rhabditophora</taxon>
        <taxon>Macrostomorpha</taxon>
        <taxon>Macrostomida</taxon>
        <taxon>Macrostomidae</taxon>
        <taxon>Macrostomum</taxon>
    </lineage>
</organism>
<accession>A0A1I8IKN5</accession>
<dbReference type="InterPro" id="IPR036249">
    <property type="entry name" value="Thioredoxin-like_sf"/>
</dbReference>
<evidence type="ECO:0000256" key="4">
    <source>
        <dbReference type="ARBA" id="ARBA00012723"/>
    </source>
</evidence>
<dbReference type="GO" id="GO:0005788">
    <property type="term" value="C:endoplasmic reticulum lumen"/>
    <property type="evidence" value="ECO:0007669"/>
    <property type="project" value="UniProtKB-SubCell"/>
</dbReference>
<dbReference type="EC" id="5.3.4.1" evidence="4"/>
<comment type="similarity">
    <text evidence="3">Belongs to the protein disulfide isomerase family.</text>
</comment>
<evidence type="ECO:0000313" key="9">
    <source>
        <dbReference type="Proteomes" id="UP000095280"/>
    </source>
</evidence>
<dbReference type="Proteomes" id="UP000095280">
    <property type="component" value="Unplaced"/>
</dbReference>
<comment type="subcellular location">
    <subcellularLocation>
        <location evidence="2">Endoplasmic reticulum lumen</location>
    </subcellularLocation>
</comment>
<dbReference type="AlphaFoldDB" id="A0A1I8IKN5"/>
<sequence length="798" mass="86147">LTSHIDNLRLLVKEVPADPDGGTRLGPDVVDVAAAGADHGAAQLVGDEELVHNIVLVARHGRGAADNQSSTDALYQFKCTLKVRMHLSQSESRLRSEPFAHPVALGRLSHPHLLFGEVLPPAESNPVVQAVPLALPELVAGRQHAFPTPVLEEIARWHHLALRADRGANLAGQRPAAEIGLAVLRRGALDPAFDADGPVQLRPVLAQAGARVLSLRIGINAQRTYAISVVCGHCKQLEPQYSAAATRLKAKGIALAKVDATVHESLAAQHEVQGYPTMKIYKKAFPGEFFDYNGPRDTEGIVKFMETVALPDWKPPRVLKGLHKLAKANLTEQLDKQSAWLVGFFDPAAADRSDTLALLDAAADQLKMGREPKAVGYVEVAGEDAELAQLYGATSLPTYLVIKRDSQRPVRFIHEATGQALAGFYQAHTVPDSVIRAKSLAELDSIASGTESLLIGHFDSIESAEFLANFLRESSHVHLNRVEGALIESGDLAKQLGLQINTIYLRKPVKLTAEGEASLVKYSGSQSSGAELLKFYEANKLPLVGQYNFGSKETYLSSQLPVCLFFLTVDFSGELRTSTRMWHSKFAKVAARFSGKALFAMADDEQEEDEAKKFKFEDSGSDLNLGCYGTDKRRFASELDSFDADEIAEFVSSVLAGRATPVVRSATARASQSGPLLYLTGASFQEQVLAAGRPSCLVLQCDRDKPECSDAILQLSEFATSPATKAAFPGLTVGHLDTALNDAPGAYFFNPTERSPTLLLLAAAGRKDSPIRFNGSGFDSGQLEKFLKANLPAGKEEL</sequence>
<dbReference type="CDD" id="cd02961">
    <property type="entry name" value="PDI_a_family"/>
    <property type="match status" value="1"/>
</dbReference>
<evidence type="ECO:0000313" key="10">
    <source>
        <dbReference type="WBParaSite" id="maker-uti_cns_0013821-snap-gene-0.3-mRNA-1"/>
    </source>
</evidence>
<dbReference type="SUPFAM" id="SSF52833">
    <property type="entry name" value="Thioredoxin-like"/>
    <property type="match status" value="3"/>
</dbReference>
<dbReference type="PANTHER" id="PTHR18929:SF132">
    <property type="entry name" value="PROTEIN DISULFIDE-ISOMERASE A3"/>
    <property type="match status" value="1"/>
</dbReference>
<feature type="domain" description="Thioredoxin" evidence="8">
    <location>
        <begin position="184"/>
        <end position="310"/>
    </location>
</feature>
<dbReference type="InterPro" id="IPR013766">
    <property type="entry name" value="Thioredoxin_domain"/>
</dbReference>
<dbReference type="Pfam" id="PF00085">
    <property type="entry name" value="Thioredoxin"/>
    <property type="match status" value="1"/>
</dbReference>
<evidence type="ECO:0000256" key="3">
    <source>
        <dbReference type="ARBA" id="ARBA00006347"/>
    </source>
</evidence>
<comment type="catalytic activity">
    <reaction evidence="1">
        <text>Catalyzes the rearrangement of -S-S- bonds in proteins.</text>
        <dbReference type="EC" id="5.3.4.1"/>
    </reaction>
</comment>
<keyword evidence="9" id="KW-1185">Reference proteome</keyword>
<keyword evidence="6" id="KW-0413">Isomerase</keyword>
<evidence type="ECO:0000256" key="7">
    <source>
        <dbReference type="ARBA" id="ARBA00023284"/>
    </source>
</evidence>
<evidence type="ECO:0000256" key="2">
    <source>
        <dbReference type="ARBA" id="ARBA00004319"/>
    </source>
</evidence>
<dbReference type="GO" id="GO:0034976">
    <property type="term" value="P:response to endoplasmic reticulum stress"/>
    <property type="evidence" value="ECO:0007669"/>
    <property type="project" value="TreeGrafter"/>
</dbReference>
<dbReference type="PANTHER" id="PTHR18929">
    <property type="entry name" value="PROTEIN DISULFIDE ISOMERASE"/>
    <property type="match status" value="1"/>
</dbReference>
<dbReference type="CDD" id="cd02982">
    <property type="entry name" value="PDI_b'_family"/>
    <property type="match status" value="1"/>
</dbReference>
<dbReference type="Pfam" id="PF13848">
    <property type="entry name" value="Thioredoxin_6"/>
    <property type="match status" value="1"/>
</dbReference>
<dbReference type="Gene3D" id="3.40.30.10">
    <property type="entry name" value="Glutaredoxin"/>
    <property type="match status" value="4"/>
</dbReference>
<evidence type="ECO:0000256" key="1">
    <source>
        <dbReference type="ARBA" id="ARBA00001182"/>
    </source>
</evidence>
<dbReference type="PROSITE" id="PS51352">
    <property type="entry name" value="THIOREDOXIN_2"/>
    <property type="match status" value="1"/>
</dbReference>
<name>A0A1I8IKN5_9PLAT</name>
<evidence type="ECO:0000256" key="5">
    <source>
        <dbReference type="ARBA" id="ARBA00022824"/>
    </source>
</evidence>
<keyword evidence="5" id="KW-0256">Endoplasmic reticulum</keyword>
<evidence type="ECO:0000256" key="6">
    <source>
        <dbReference type="ARBA" id="ARBA00023235"/>
    </source>
</evidence>
<dbReference type="WBParaSite" id="maker-uti_cns_0013821-snap-gene-0.3-mRNA-1">
    <property type="protein sequence ID" value="maker-uti_cns_0013821-snap-gene-0.3-mRNA-1"/>
    <property type="gene ID" value="maker-uti_cns_0013821-snap-gene-0.3"/>
</dbReference>
<proteinExistence type="inferred from homology"/>
<dbReference type="GO" id="GO:0003756">
    <property type="term" value="F:protein disulfide isomerase activity"/>
    <property type="evidence" value="ECO:0007669"/>
    <property type="project" value="UniProtKB-EC"/>
</dbReference>